<dbReference type="InterPro" id="IPR011033">
    <property type="entry name" value="PRC_barrel-like_sf"/>
</dbReference>
<dbReference type="GO" id="GO:0042274">
    <property type="term" value="P:ribosomal small subunit biogenesis"/>
    <property type="evidence" value="ECO:0007669"/>
    <property type="project" value="UniProtKB-UniRule"/>
</dbReference>
<sequence length="173" mass="19563">MEMTKWLNVGKIVNTHGIRGEVRVISRTDFPEERYKLGNTLYVEQGDGDMVPVTIAAHRVHKQFDLLQFEGHSNINDVEKYKGHLLKASADDSVEMEEGEFFYRDIIGCTVITDDGKELGKVKEILSPGANDVWVIKQKDFGPDLLIPYIPPVVKSVDVENKQVIIHLMEGLI</sequence>
<dbReference type="GO" id="GO:0006364">
    <property type="term" value="P:rRNA processing"/>
    <property type="evidence" value="ECO:0007669"/>
    <property type="project" value="UniProtKB-UniRule"/>
</dbReference>
<dbReference type="Gene3D" id="2.30.30.240">
    <property type="entry name" value="PRC-barrel domain"/>
    <property type="match status" value="1"/>
</dbReference>
<comment type="function">
    <text evidence="5">An accessory protein needed during the final step in the assembly of 30S ribosomal subunit, possibly for assembly of the head region. Essential for efficient processing of 16S rRNA. May be needed both before and after RbfA during the maturation of 16S rRNA. It has affinity for free ribosomal 30S subunits but not for 70S ribosomes.</text>
</comment>
<evidence type="ECO:0000259" key="7">
    <source>
        <dbReference type="Pfam" id="PF05239"/>
    </source>
</evidence>
<keyword evidence="3 5" id="KW-0698">rRNA processing</keyword>
<evidence type="ECO:0000313" key="8">
    <source>
        <dbReference type="EMBL" id="KSU85049.1"/>
    </source>
</evidence>
<evidence type="ECO:0000256" key="5">
    <source>
        <dbReference type="HAMAP-Rule" id="MF_00014"/>
    </source>
</evidence>
<dbReference type="InterPro" id="IPR002676">
    <property type="entry name" value="RimM_N"/>
</dbReference>
<dbReference type="Pfam" id="PF05239">
    <property type="entry name" value="PRC"/>
    <property type="match status" value="1"/>
</dbReference>
<keyword evidence="9" id="KW-1185">Reference proteome</keyword>
<evidence type="ECO:0000313" key="9">
    <source>
        <dbReference type="Proteomes" id="UP000054099"/>
    </source>
</evidence>
<keyword evidence="1 5" id="KW-0963">Cytoplasm</keyword>
<evidence type="ECO:0000259" key="6">
    <source>
        <dbReference type="Pfam" id="PF01782"/>
    </source>
</evidence>
<keyword evidence="4 5" id="KW-0143">Chaperone</keyword>
<dbReference type="GO" id="GO:0005840">
    <property type="term" value="C:ribosome"/>
    <property type="evidence" value="ECO:0007669"/>
    <property type="project" value="InterPro"/>
</dbReference>
<comment type="similarity">
    <text evidence="5">Belongs to the RimM family.</text>
</comment>
<dbReference type="Gene3D" id="2.40.30.60">
    <property type="entry name" value="RimM"/>
    <property type="match status" value="1"/>
</dbReference>
<evidence type="ECO:0000256" key="3">
    <source>
        <dbReference type="ARBA" id="ARBA00022552"/>
    </source>
</evidence>
<feature type="domain" description="RimM N-terminal" evidence="6">
    <location>
        <begin position="9"/>
        <end position="91"/>
    </location>
</feature>
<dbReference type="PANTHER" id="PTHR33692:SF1">
    <property type="entry name" value="RIBOSOME MATURATION FACTOR RIMM"/>
    <property type="match status" value="1"/>
</dbReference>
<dbReference type="InterPro" id="IPR027275">
    <property type="entry name" value="PRC-brl_dom"/>
</dbReference>
<dbReference type="SUPFAM" id="SSF50346">
    <property type="entry name" value="PRC-barrel domain"/>
    <property type="match status" value="1"/>
</dbReference>
<gene>
    <name evidence="5" type="primary">rimM</name>
    <name evidence="8" type="ORF">AS030_05875</name>
</gene>
<comment type="caution">
    <text evidence="8">The sequence shown here is derived from an EMBL/GenBank/DDBJ whole genome shotgun (WGS) entry which is preliminary data.</text>
</comment>
<dbReference type="HAMAP" id="MF_00014">
    <property type="entry name" value="Ribosome_mat_RimM"/>
    <property type="match status" value="1"/>
</dbReference>
<dbReference type="SUPFAM" id="SSF50447">
    <property type="entry name" value="Translation proteins"/>
    <property type="match status" value="1"/>
</dbReference>
<dbReference type="NCBIfam" id="TIGR02273">
    <property type="entry name" value="16S_RimM"/>
    <property type="match status" value="1"/>
</dbReference>
<reference evidence="8 9" key="1">
    <citation type="journal article" date="2014" name="Antonie Van Leeuwenhoek">
        <title>Fictibacillus enclensis sp. nov., isolated from marine sediment.</title>
        <authorList>
            <person name="Dastager S.G."/>
            <person name="Mawlankar R."/>
            <person name="Srinivasan K."/>
            <person name="Tang S.K."/>
            <person name="Lee J.C."/>
            <person name="Ramana V.V."/>
            <person name="Shouche Y.S."/>
        </authorList>
    </citation>
    <scope>NUCLEOTIDE SEQUENCE [LARGE SCALE GENOMIC DNA]</scope>
    <source>
        <strain evidence="8 9">NIO-1003</strain>
    </source>
</reference>
<accession>A0A0V8JDI6</accession>
<dbReference type="PANTHER" id="PTHR33692">
    <property type="entry name" value="RIBOSOME MATURATION FACTOR RIMM"/>
    <property type="match status" value="1"/>
</dbReference>
<keyword evidence="2 5" id="KW-0690">Ribosome biogenesis</keyword>
<evidence type="ECO:0000256" key="4">
    <source>
        <dbReference type="ARBA" id="ARBA00023186"/>
    </source>
</evidence>
<dbReference type="Pfam" id="PF01782">
    <property type="entry name" value="RimM"/>
    <property type="match status" value="1"/>
</dbReference>
<protein>
    <recommendedName>
        <fullName evidence="5">Ribosome maturation factor RimM</fullName>
    </recommendedName>
</protein>
<comment type="domain">
    <text evidence="5">The PRC barrel domain binds ribosomal protein uS19.</text>
</comment>
<dbReference type="GO" id="GO:0043022">
    <property type="term" value="F:ribosome binding"/>
    <property type="evidence" value="ECO:0007669"/>
    <property type="project" value="InterPro"/>
</dbReference>
<dbReference type="GO" id="GO:0005737">
    <property type="term" value="C:cytoplasm"/>
    <property type="evidence" value="ECO:0007669"/>
    <property type="project" value="UniProtKB-SubCell"/>
</dbReference>
<evidence type="ECO:0000256" key="1">
    <source>
        <dbReference type="ARBA" id="ARBA00022490"/>
    </source>
</evidence>
<feature type="domain" description="PRC-barrel" evidence="7">
    <location>
        <begin position="98"/>
        <end position="172"/>
    </location>
</feature>
<evidence type="ECO:0000256" key="2">
    <source>
        <dbReference type="ARBA" id="ARBA00022517"/>
    </source>
</evidence>
<comment type="subunit">
    <text evidence="5">Binds ribosomal protein uS19.</text>
</comment>
<dbReference type="EMBL" id="LNQN01000001">
    <property type="protein sequence ID" value="KSU85049.1"/>
    <property type="molecule type" value="Genomic_DNA"/>
</dbReference>
<dbReference type="InterPro" id="IPR036976">
    <property type="entry name" value="RimM_N_sf"/>
</dbReference>
<comment type="subcellular location">
    <subcellularLocation>
        <location evidence="5">Cytoplasm</location>
    </subcellularLocation>
</comment>
<proteinExistence type="inferred from homology"/>
<organism evidence="8 9">
    <name type="scientific">Fictibacillus enclensis</name>
    <dbReference type="NCBI Taxonomy" id="1017270"/>
    <lineage>
        <taxon>Bacteria</taxon>
        <taxon>Bacillati</taxon>
        <taxon>Bacillota</taxon>
        <taxon>Bacilli</taxon>
        <taxon>Bacillales</taxon>
        <taxon>Fictibacillaceae</taxon>
        <taxon>Fictibacillus</taxon>
    </lineage>
</organism>
<name>A0A0V8JDI6_9BACL</name>
<dbReference type="InterPro" id="IPR009000">
    <property type="entry name" value="Transl_B-barrel_sf"/>
</dbReference>
<dbReference type="AlphaFoldDB" id="A0A0V8JDI6"/>
<dbReference type="InterPro" id="IPR011961">
    <property type="entry name" value="RimM"/>
</dbReference>
<dbReference type="Proteomes" id="UP000054099">
    <property type="component" value="Unassembled WGS sequence"/>
</dbReference>